<evidence type="ECO:0000313" key="3">
    <source>
        <dbReference type="Proteomes" id="UP001199916"/>
    </source>
</evidence>
<feature type="compositionally biased region" description="Basic and acidic residues" evidence="1">
    <location>
        <begin position="1"/>
        <end position="17"/>
    </location>
</feature>
<dbReference type="Proteomes" id="UP001199916">
    <property type="component" value="Unassembled WGS sequence"/>
</dbReference>
<evidence type="ECO:0008006" key="4">
    <source>
        <dbReference type="Google" id="ProtNLM"/>
    </source>
</evidence>
<evidence type="ECO:0000313" key="2">
    <source>
        <dbReference type="EMBL" id="MCE5170042.1"/>
    </source>
</evidence>
<name>A0ABS8YEP8_9BACL</name>
<organism evidence="2 3">
    <name type="scientific">Paenibacillus profundus</name>
    <dbReference type="NCBI Taxonomy" id="1173085"/>
    <lineage>
        <taxon>Bacteria</taxon>
        <taxon>Bacillati</taxon>
        <taxon>Bacillota</taxon>
        <taxon>Bacilli</taxon>
        <taxon>Bacillales</taxon>
        <taxon>Paenibacillaceae</taxon>
        <taxon>Paenibacillus</taxon>
    </lineage>
</organism>
<feature type="compositionally biased region" description="Gly residues" evidence="1">
    <location>
        <begin position="89"/>
        <end position="98"/>
    </location>
</feature>
<reference evidence="2 3" key="1">
    <citation type="submission" date="2021-11" db="EMBL/GenBank/DDBJ databases">
        <title>Draft genome sequence of Paenibacillus profundus YoMME, a new Gram-positive bacteria with exoelectrogenic properties.</title>
        <authorList>
            <person name="Hubenova Y."/>
            <person name="Hubenova E."/>
            <person name="Manasiev Y."/>
            <person name="Peykov S."/>
            <person name="Mitov M."/>
        </authorList>
    </citation>
    <scope>NUCLEOTIDE SEQUENCE [LARGE SCALE GENOMIC DNA]</scope>
    <source>
        <strain evidence="2 3">YoMME</strain>
    </source>
</reference>
<feature type="region of interest" description="Disordered" evidence="1">
    <location>
        <begin position="82"/>
        <end position="105"/>
    </location>
</feature>
<evidence type="ECO:0000256" key="1">
    <source>
        <dbReference type="SAM" id="MobiDB-lite"/>
    </source>
</evidence>
<sequence length="223" mass="23262">MNEEKRTGEQAPEEKPRHKEKSLKVLSTSLGVALAANLLLIPSALGQEAAAPADQAKLVEWSTEEVKKYFDANVDWNIPLPQEKEGEQQGSGSGGAVASGGASSQSPTVIHHGGFGWDDMLLYHLIFNNGRAYSSSGWSTRGGVYDTRTNAPYKTKSFSADAFQNRPVVNSAIRPHTSNGSGSIIRRSSVGGTKSNSSSPGGIGGKSSGFSSSNSSKGGGFGG</sequence>
<proteinExistence type="predicted"/>
<feature type="compositionally biased region" description="Low complexity" evidence="1">
    <location>
        <begin position="180"/>
        <end position="200"/>
    </location>
</feature>
<feature type="region of interest" description="Disordered" evidence="1">
    <location>
        <begin position="169"/>
        <end position="223"/>
    </location>
</feature>
<accession>A0ABS8YEP8</accession>
<comment type="caution">
    <text evidence="2">The sequence shown here is derived from an EMBL/GenBank/DDBJ whole genome shotgun (WGS) entry which is preliminary data.</text>
</comment>
<feature type="region of interest" description="Disordered" evidence="1">
    <location>
        <begin position="1"/>
        <end position="22"/>
    </location>
</feature>
<keyword evidence="3" id="KW-1185">Reference proteome</keyword>
<dbReference type="EMBL" id="JAJNBZ010000007">
    <property type="protein sequence ID" value="MCE5170042.1"/>
    <property type="molecule type" value="Genomic_DNA"/>
</dbReference>
<dbReference type="RefSeq" id="WP_019422074.1">
    <property type="nucleotide sequence ID" value="NZ_JAJNBZ010000007.1"/>
</dbReference>
<protein>
    <recommendedName>
        <fullName evidence="4">DUF4247 domain-containing protein</fullName>
    </recommendedName>
</protein>
<gene>
    <name evidence="2" type="ORF">LQV63_12045</name>
</gene>